<dbReference type="OrthoDB" id="5749006at2"/>
<dbReference type="GO" id="GO:0005886">
    <property type="term" value="C:plasma membrane"/>
    <property type="evidence" value="ECO:0007669"/>
    <property type="project" value="TreeGrafter"/>
</dbReference>
<dbReference type="PANTHER" id="PTHR30441:SF4">
    <property type="entry name" value="PROTEIN ASMA"/>
    <property type="match status" value="1"/>
</dbReference>
<evidence type="ECO:0000259" key="2">
    <source>
        <dbReference type="Pfam" id="PF05170"/>
    </source>
</evidence>
<dbReference type="AlphaFoldDB" id="K9HAT4"/>
<dbReference type="GO" id="GO:0090313">
    <property type="term" value="P:regulation of protein targeting to membrane"/>
    <property type="evidence" value="ECO:0007669"/>
    <property type="project" value="TreeGrafter"/>
</dbReference>
<dbReference type="eggNOG" id="COG2982">
    <property type="taxonomic scope" value="Bacteria"/>
</dbReference>
<dbReference type="Pfam" id="PF05170">
    <property type="entry name" value="AsmA"/>
    <property type="match status" value="2"/>
</dbReference>
<dbReference type="InterPro" id="IPR007844">
    <property type="entry name" value="AsmA"/>
</dbReference>
<feature type="domain" description="AsmA" evidence="2">
    <location>
        <begin position="12"/>
        <end position="125"/>
    </location>
</feature>
<protein>
    <recommendedName>
        <fullName evidence="2">AsmA domain-containing protein</fullName>
    </recommendedName>
</protein>
<dbReference type="RefSeq" id="WP_009541914.1">
    <property type="nucleotide sequence ID" value="NZ_ANHY01000018.1"/>
</dbReference>
<comment type="caution">
    <text evidence="3">The sequence shown here is derived from an EMBL/GenBank/DDBJ whole genome shotgun (WGS) entry which is preliminary data.</text>
</comment>
<dbReference type="InterPro" id="IPR052894">
    <property type="entry name" value="AsmA-related"/>
</dbReference>
<feature type="region of interest" description="Disordered" evidence="1">
    <location>
        <begin position="613"/>
        <end position="632"/>
    </location>
</feature>
<name>K9HAT4_9PROT</name>
<gene>
    <name evidence="3" type="ORF">C882_1258</name>
</gene>
<feature type="domain" description="AsmA" evidence="2">
    <location>
        <begin position="340"/>
        <end position="508"/>
    </location>
</feature>
<evidence type="ECO:0000313" key="4">
    <source>
        <dbReference type="Proteomes" id="UP000009881"/>
    </source>
</evidence>
<dbReference type="EMBL" id="ANHY01000018">
    <property type="protein sequence ID" value="EKV27663.1"/>
    <property type="molecule type" value="Genomic_DNA"/>
</dbReference>
<evidence type="ECO:0000313" key="3">
    <source>
        <dbReference type="EMBL" id="EKV27663.1"/>
    </source>
</evidence>
<reference evidence="3 4" key="1">
    <citation type="journal article" date="2013" name="Genome Announc.">
        <title>Draft Genome Sequence of an Alphaproteobacterium, Caenispirillum salinarum AK4(T), Isolated from a Solar Saltern.</title>
        <authorList>
            <person name="Khatri I."/>
            <person name="Singh A."/>
            <person name="Korpole S."/>
            <person name="Pinnaka A.K."/>
            <person name="Subramanian S."/>
        </authorList>
    </citation>
    <scope>NUCLEOTIDE SEQUENCE [LARGE SCALE GENOMIC DNA]</scope>
    <source>
        <strain evidence="3 4">AK4</strain>
    </source>
</reference>
<keyword evidence="4" id="KW-1185">Reference proteome</keyword>
<proteinExistence type="predicted"/>
<sequence>MKPALKAVGAAALVLVAGMAVALAFPAFWLELLLESRLSARLDRQVQIDGPVDLSVFDPPAISAEDVAVANPGWAQEPWLLQAQTLRVTFSADALWSFSLKPVAIGLDQPRLFLARNEDGGTTWEVAGLGGGRGQESGDGPDLNRLTVDDGRFRYRDPGQDTDLTGRLSTTADGTIYDASGTYKGRETEASGTGGDLLVLLRGRAPWPLEAEVTAGAHDVSLQGTATGLPAPTGLDLTIAGAGPSLEGLGELVGGGLPSSPAYDLAGRLTLSDGRWQFSDASGTIGQSAVAGMVAVEPAAEGERTRLTVDLSSGHMEVADIAAVLGEPGPSEGPAQIPSEALRAYSADVRLAADELVVAGRALPDARIEATLEGGRLTVDPLTAGVGDGRMQGRAELAAGSPPTASVSLELNRLELNPLAGVEAVRGIFGGTVDLESSGATVEAMRDNLSGRVALLLSDGRLTRQWLEMAQIGLSDLVGIFIPQEDDATAIRCAAAGFDVSNGVAEATALYADTEAAVVRGDGAVDLRDLTLDLAFTMNPKGAVTFAYDGPVHVTGPVGDPTIEAGGVASTVLQGLGAVALGTVLTPVAAVAPFINTSVGAEGGCRQALDETVAEQEDGTADDQGGGDDEDG</sequence>
<dbReference type="Proteomes" id="UP000009881">
    <property type="component" value="Unassembled WGS sequence"/>
</dbReference>
<organism evidence="3 4">
    <name type="scientific">Caenispirillum salinarum AK4</name>
    <dbReference type="NCBI Taxonomy" id="1238182"/>
    <lineage>
        <taxon>Bacteria</taxon>
        <taxon>Pseudomonadati</taxon>
        <taxon>Pseudomonadota</taxon>
        <taxon>Alphaproteobacteria</taxon>
        <taxon>Rhodospirillales</taxon>
        <taxon>Novispirillaceae</taxon>
        <taxon>Caenispirillum</taxon>
    </lineage>
</organism>
<dbReference type="STRING" id="1238182.C882_1258"/>
<accession>K9HAT4</accession>
<evidence type="ECO:0000256" key="1">
    <source>
        <dbReference type="SAM" id="MobiDB-lite"/>
    </source>
</evidence>
<dbReference type="PANTHER" id="PTHR30441">
    <property type="entry name" value="DUF748 DOMAIN-CONTAINING PROTEIN"/>
    <property type="match status" value="1"/>
</dbReference>